<comment type="subunit">
    <text evidence="2">Component of the NuA4 histone acetyltransferase complex.</text>
</comment>
<dbReference type="SMART" id="SM00298">
    <property type="entry name" value="CHROMO"/>
    <property type="match status" value="1"/>
</dbReference>
<dbReference type="EMBL" id="CP051143">
    <property type="protein sequence ID" value="QIX02308.1"/>
    <property type="molecule type" value="Genomic_DNA"/>
</dbReference>
<reference evidence="6 7" key="1">
    <citation type="journal article" date="2016" name="Sci. Rep.">
        <title>Peltaster fructicola genome reveals evolution from an invasive phytopathogen to an ectophytic parasite.</title>
        <authorList>
            <person name="Xu C."/>
            <person name="Chen H."/>
            <person name="Gleason M.L."/>
            <person name="Xu J.R."/>
            <person name="Liu H."/>
            <person name="Zhang R."/>
            <person name="Sun G."/>
        </authorList>
    </citation>
    <scope>NUCLEOTIDE SEQUENCE [LARGE SCALE GENOMIC DNA]</scope>
    <source>
        <strain evidence="6 7">LNHT1506</strain>
    </source>
</reference>
<proteinExistence type="predicted"/>
<dbReference type="Proteomes" id="UP000503462">
    <property type="component" value="Chromosome 5"/>
</dbReference>
<dbReference type="CDD" id="cd00024">
    <property type="entry name" value="CD_CSD"/>
    <property type="match status" value="1"/>
</dbReference>
<feature type="compositionally biased region" description="Basic and acidic residues" evidence="4">
    <location>
        <begin position="1"/>
        <end position="10"/>
    </location>
</feature>
<dbReference type="InterPro" id="IPR016197">
    <property type="entry name" value="Chromo-like_dom_sf"/>
</dbReference>
<dbReference type="PANTHER" id="PTHR22812">
    <property type="entry name" value="CHROMOBOX PROTEIN"/>
    <property type="match status" value="1"/>
</dbReference>
<sequence length="269" mass="31314">MSYERERNSCADEDAELAQSSSEDESEHYHFVDEIVAHRYDEHNVLQYLVKWRGFEEPKDHTWEYEDTLNNVQEDLMAYHIHLGFVPGFGDHNKKPVRKKPGRPRVKYADQSFKVKACSKSNVSTPSVNLRRTNRRAGHATTSRALAVNRSLTEITSPTTLLQLDGSLRTYPDVSWEELIVSIGKVVYDCESMDAATHRRSTIGWMTNIRWTDGHMSYHDVETLCNRCPRRMCAWFVQHLYLAEQPRDANIPQQQIPRYARLVDGTWRV</sequence>
<keyword evidence="7" id="KW-1185">Reference proteome</keyword>
<evidence type="ECO:0000313" key="6">
    <source>
        <dbReference type="EMBL" id="QIX02308.1"/>
    </source>
</evidence>
<evidence type="ECO:0000256" key="3">
    <source>
        <dbReference type="ARBA" id="ARBA00023242"/>
    </source>
</evidence>
<dbReference type="GO" id="GO:0005634">
    <property type="term" value="C:nucleus"/>
    <property type="evidence" value="ECO:0007669"/>
    <property type="project" value="UniProtKB-SubCell"/>
</dbReference>
<evidence type="ECO:0000256" key="1">
    <source>
        <dbReference type="ARBA" id="ARBA00004123"/>
    </source>
</evidence>
<evidence type="ECO:0000256" key="4">
    <source>
        <dbReference type="SAM" id="MobiDB-lite"/>
    </source>
</evidence>
<evidence type="ECO:0000313" key="7">
    <source>
        <dbReference type="Proteomes" id="UP000503462"/>
    </source>
</evidence>
<dbReference type="SUPFAM" id="SSF54160">
    <property type="entry name" value="Chromo domain-like"/>
    <property type="match status" value="1"/>
</dbReference>
<dbReference type="Pfam" id="PF00385">
    <property type="entry name" value="Chromo"/>
    <property type="match status" value="1"/>
</dbReference>
<name>A0A6H0Y631_9PEZI</name>
<accession>A0A6H0Y631</accession>
<feature type="domain" description="Chromo" evidence="5">
    <location>
        <begin position="30"/>
        <end position="80"/>
    </location>
</feature>
<dbReference type="Gene3D" id="2.40.50.40">
    <property type="match status" value="2"/>
</dbReference>
<comment type="subcellular location">
    <subcellularLocation>
        <location evidence="1">Nucleus</location>
    </subcellularLocation>
</comment>
<protein>
    <recommendedName>
        <fullName evidence="5">Chromo domain-containing protein</fullName>
    </recommendedName>
</protein>
<feature type="compositionally biased region" description="Acidic residues" evidence="4">
    <location>
        <begin position="11"/>
        <end position="26"/>
    </location>
</feature>
<keyword evidence="3" id="KW-0539">Nucleus</keyword>
<dbReference type="AlphaFoldDB" id="A0A6H0Y631"/>
<dbReference type="OrthoDB" id="433924at2759"/>
<dbReference type="InterPro" id="IPR000953">
    <property type="entry name" value="Chromo/chromo_shadow_dom"/>
</dbReference>
<feature type="region of interest" description="Disordered" evidence="4">
    <location>
        <begin position="1"/>
        <end position="26"/>
    </location>
</feature>
<dbReference type="GO" id="GO:0006338">
    <property type="term" value="P:chromatin remodeling"/>
    <property type="evidence" value="ECO:0007669"/>
    <property type="project" value="UniProtKB-ARBA"/>
</dbReference>
<evidence type="ECO:0000259" key="5">
    <source>
        <dbReference type="PROSITE" id="PS50013"/>
    </source>
</evidence>
<dbReference type="InterPro" id="IPR023780">
    <property type="entry name" value="Chromo_domain"/>
</dbReference>
<dbReference type="InterPro" id="IPR051219">
    <property type="entry name" value="Heterochromatin_chromo-domain"/>
</dbReference>
<evidence type="ECO:0000256" key="2">
    <source>
        <dbReference type="ARBA" id="ARBA00011353"/>
    </source>
</evidence>
<dbReference type="PROSITE" id="PS50013">
    <property type="entry name" value="CHROMO_2"/>
    <property type="match status" value="1"/>
</dbReference>
<gene>
    <name evidence="6" type="ORF">AMS68_007825</name>
</gene>
<organism evidence="6 7">
    <name type="scientific">Peltaster fructicola</name>
    <dbReference type="NCBI Taxonomy" id="286661"/>
    <lineage>
        <taxon>Eukaryota</taxon>
        <taxon>Fungi</taxon>
        <taxon>Dikarya</taxon>
        <taxon>Ascomycota</taxon>
        <taxon>Pezizomycotina</taxon>
        <taxon>Dothideomycetes</taxon>
        <taxon>Dothideomycetes incertae sedis</taxon>
        <taxon>Peltaster</taxon>
    </lineage>
</organism>